<dbReference type="GO" id="GO:0006744">
    <property type="term" value="P:ubiquinone biosynthetic process"/>
    <property type="evidence" value="ECO:0007669"/>
    <property type="project" value="TreeGrafter"/>
</dbReference>
<evidence type="ECO:0000256" key="3">
    <source>
        <dbReference type="ARBA" id="ARBA00022741"/>
    </source>
</evidence>
<evidence type="ECO:0000313" key="8">
    <source>
        <dbReference type="Proteomes" id="UP000249739"/>
    </source>
</evidence>
<dbReference type="GO" id="GO:0005524">
    <property type="term" value="F:ATP binding"/>
    <property type="evidence" value="ECO:0007669"/>
    <property type="project" value="UniProtKB-KW"/>
</dbReference>
<dbReference type="GO" id="GO:0016740">
    <property type="term" value="F:transferase activity"/>
    <property type="evidence" value="ECO:0007669"/>
    <property type="project" value="UniProtKB-KW"/>
</dbReference>
<keyword evidence="2" id="KW-0808">Transferase</keyword>
<protein>
    <submittedName>
        <fullName evidence="7">ABC transporter ATP-binding protein</fullName>
    </submittedName>
</protein>
<feature type="compositionally biased region" description="Basic and acidic residues" evidence="5">
    <location>
        <begin position="1"/>
        <end position="17"/>
    </location>
</feature>
<dbReference type="InterPro" id="IPR004147">
    <property type="entry name" value="ABC1_dom"/>
</dbReference>
<dbReference type="CDD" id="cd13970">
    <property type="entry name" value="ABC1_ADCK3"/>
    <property type="match status" value="1"/>
</dbReference>
<dbReference type="InterPro" id="IPR011009">
    <property type="entry name" value="Kinase-like_dom_sf"/>
</dbReference>
<feature type="region of interest" description="Disordered" evidence="5">
    <location>
        <begin position="1"/>
        <end position="21"/>
    </location>
</feature>
<organism evidence="7 8">
    <name type="scientific">Micavibrio aeruginosavorus</name>
    <dbReference type="NCBI Taxonomy" id="349221"/>
    <lineage>
        <taxon>Bacteria</taxon>
        <taxon>Pseudomonadati</taxon>
        <taxon>Bdellovibrionota</taxon>
        <taxon>Bdellovibrionia</taxon>
        <taxon>Bdellovibrionales</taxon>
        <taxon>Pseudobdellovibrionaceae</taxon>
        <taxon>Micavibrio</taxon>
    </lineage>
</organism>
<dbReference type="InterPro" id="IPR034646">
    <property type="entry name" value="ADCK3_dom"/>
</dbReference>
<dbReference type="EMBL" id="QFOT01000022">
    <property type="protein sequence ID" value="PZP56540.1"/>
    <property type="molecule type" value="Genomic_DNA"/>
</dbReference>
<sequence>MPEKKNPPDKNKNKSEKQFGTQIKRYGKVSTTVGGLAVRMAGEKFLGIKIERGKHAEDLMQALGNLKGPLMKVGQILSTIPEALPPEYAEAMQQLQSNAPPMGWPFVRRRMRSELGEDWESNFKVFEKEAAAAASLGQVHKAVTTSGQSVACKLQYPDMQSAISADLNQLKILFSLYESYDKAIKTSNIYDELKARLNEELDYELESRHQKLYTEILKDEPNVHVPRVIDDLSTSRLLTSQWMDGTKILEFKESDIETRNTIALNMFRAWYVPLYHYGIIHGDPHLGNYTIRKDLSINLLDFGCIRVFRPDFVGGVIDLYHALLNDDQKLAVHAYETWGFKNLSKEQIETLTIWAKFLYEPLMDDKIRRIGEAKGGVYGKETAQKVHQQLREVGGVTVPREFVFMDRAALGLGSVFIHMKAEINWYRLFNEMIEGFNLAELQKKQTAILKKFDIEAN</sequence>
<dbReference type="InterPro" id="IPR051409">
    <property type="entry name" value="Atypical_kinase_ADCK"/>
</dbReference>
<evidence type="ECO:0000313" key="7">
    <source>
        <dbReference type="EMBL" id="PZP56540.1"/>
    </source>
</evidence>
<evidence type="ECO:0000256" key="1">
    <source>
        <dbReference type="ARBA" id="ARBA00009670"/>
    </source>
</evidence>
<comment type="caution">
    <text evidence="7">The sequence shown here is derived from an EMBL/GenBank/DDBJ whole genome shotgun (WGS) entry which is preliminary data.</text>
</comment>
<evidence type="ECO:0000256" key="4">
    <source>
        <dbReference type="ARBA" id="ARBA00022840"/>
    </source>
</evidence>
<dbReference type="Proteomes" id="UP000249739">
    <property type="component" value="Unassembled WGS sequence"/>
</dbReference>
<accession>A0A2W5FRU7</accession>
<keyword evidence="3" id="KW-0547">Nucleotide-binding</keyword>
<gene>
    <name evidence="7" type="ORF">DI586_03310</name>
</gene>
<dbReference type="AlphaFoldDB" id="A0A2W5FRU7"/>
<feature type="domain" description="ABC1 atypical kinase-like" evidence="6">
    <location>
        <begin position="94"/>
        <end position="331"/>
    </location>
</feature>
<comment type="similarity">
    <text evidence="1">Belongs to the protein kinase superfamily. ADCK protein kinase family.</text>
</comment>
<proteinExistence type="inferred from homology"/>
<name>A0A2W5FRU7_9BACT</name>
<dbReference type="PANTHER" id="PTHR43851:SF3">
    <property type="entry name" value="COENZYME Q8"/>
    <property type="match status" value="1"/>
</dbReference>
<evidence type="ECO:0000259" key="6">
    <source>
        <dbReference type="Pfam" id="PF03109"/>
    </source>
</evidence>
<dbReference type="SUPFAM" id="SSF56112">
    <property type="entry name" value="Protein kinase-like (PK-like)"/>
    <property type="match status" value="1"/>
</dbReference>
<evidence type="ECO:0000256" key="2">
    <source>
        <dbReference type="ARBA" id="ARBA00022679"/>
    </source>
</evidence>
<evidence type="ECO:0000256" key="5">
    <source>
        <dbReference type="SAM" id="MobiDB-lite"/>
    </source>
</evidence>
<keyword evidence="4 7" id="KW-0067">ATP-binding</keyword>
<dbReference type="Pfam" id="PF03109">
    <property type="entry name" value="ABC1"/>
    <property type="match status" value="1"/>
</dbReference>
<dbReference type="PANTHER" id="PTHR43851">
    <property type="match status" value="1"/>
</dbReference>
<reference evidence="7 8" key="1">
    <citation type="submission" date="2017-08" db="EMBL/GenBank/DDBJ databases">
        <title>Infants hospitalized years apart are colonized by the same room-sourced microbial strains.</title>
        <authorList>
            <person name="Brooks B."/>
            <person name="Olm M.R."/>
            <person name="Firek B.A."/>
            <person name="Baker R."/>
            <person name="Thomas B.C."/>
            <person name="Morowitz M.J."/>
            <person name="Banfield J.F."/>
        </authorList>
    </citation>
    <scope>NUCLEOTIDE SEQUENCE [LARGE SCALE GENOMIC DNA]</scope>
    <source>
        <strain evidence="7">S2_006_000_R2_64</strain>
    </source>
</reference>